<dbReference type="GeneID" id="66102343"/>
<dbReference type="Proteomes" id="UP000812287">
    <property type="component" value="Unassembled WGS sequence"/>
</dbReference>
<keyword evidence="1" id="KW-0472">Membrane</keyword>
<proteinExistence type="predicted"/>
<dbReference type="RefSeq" id="XP_043038548.1">
    <property type="nucleotide sequence ID" value="XM_043180047.1"/>
</dbReference>
<comment type="caution">
    <text evidence="2">The sequence shown here is derived from an EMBL/GenBank/DDBJ whole genome shotgun (WGS) entry which is preliminary data.</text>
</comment>
<dbReference type="AlphaFoldDB" id="A0A9P7VPK1"/>
<keyword evidence="1" id="KW-1133">Transmembrane helix</keyword>
<sequence length="78" mass="9271">MSMSCRLLYLVVGLQYLRLYLCLMSAYSRPDILQYFLLVCSVLKFLKRQVVHNYTILIYHYTLHVICITSISRYITAQ</sequence>
<organism evidence="2 3">
    <name type="scientific">Guyanagaster necrorhizus</name>
    <dbReference type="NCBI Taxonomy" id="856835"/>
    <lineage>
        <taxon>Eukaryota</taxon>
        <taxon>Fungi</taxon>
        <taxon>Dikarya</taxon>
        <taxon>Basidiomycota</taxon>
        <taxon>Agaricomycotina</taxon>
        <taxon>Agaricomycetes</taxon>
        <taxon>Agaricomycetidae</taxon>
        <taxon>Agaricales</taxon>
        <taxon>Marasmiineae</taxon>
        <taxon>Physalacriaceae</taxon>
        <taxon>Guyanagaster</taxon>
    </lineage>
</organism>
<evidence type="ECO:0000256" key="1">
    <source>
        <dbReference type="SAM" id="Phobius"/>
    </source>
</evidence>
<protein>
    <submittedName>
        <fullName evidence="2">Uncharacterized protein</fullName>
    </submittedName>
</protein>
<accession>A0A9P7VPK1</accession>
<keyword evidence="1" id="KW-0812">Transmembrane</keyword>
<evidence type="ECO:0000313" key="2">
    <source>
        <dbReference type="EMBL" id="KAG7445048.1"/>
    </source>
</evidence>
<gene>
    <name evidence="2" type="ORF">BT62DRAFT_206996</name>
</gene>
<dbReference type="EMBL" id="MU250538">
    <property type="protein sequence ID" value="KAG7445048.1"/>
    <property type="molecule type" value="Genomic_DNA"/>
</dbReference>
<name>A0A9P7VPK1_9AGAR</name>
<keyword evidence="3" id="KW-1185">Reference proteome</keyword>
<reference evidence="2" key="1">
    <citation type="submission" date="2020-11" db="EMBL/GenBank/DDBJ databases">
        <title>Adaptations for nitrogen fixation in a non-lichenized fungal sporocarp promotes dispersal by wood-feeding termites.</title>
        <authorList>
            <consortium name="DOE Joint Genome Institute"/>
            <person name="Koch R.A."/>
            <person name="Yoon G."/>
            <person name="Arayal U."/>
            <person name="Lail K."/>
            <person name="Amirebrahimi M."/>
            <person name="Labutti K."/>
            <person name="Lipzen A."/>
            <person name="Riley R."/>
            <person name="Barry K."/>
            <person name="Henrissat B."/>
            <person name="Grigoriev I.V."/>
            <person name="Herr J.R."/>
            <person name="Aime M.C."/>
        </authorList>
    </citation>
    <scope>NUCLEOTIDE SEQUENCE</scope>
    <source>
        <strain evidence="2">MCA 3950</strain>
    </source>
</reference>
<feature type="transmembrane region" description="Helical" evidence="1">
    <location>
        <begin position="7"/>
        <end position="26"/>
    </location>
</feature>
<evidence type="ECO:0000313" key="3">
    <source>
        <dbReference type="Proteomes" id="UP000812287"/>
    </source>
</evidence>
<feature type="transmembrane region" description="Helical" evidence="1">
    <location>
        <begin position="54"/>
        <end position="75"/>
    </location>
</feature>